<feature type="domain" description="Cuticle protein CPCFC" evidence="3">
    <location>
        <begin position="28"/>
        <end position="44"/>
    </location>
</feature>
<dbReference type="Proteomes" id="UP000694920">
    <property type="component" value="Unplaced"/>
</dbReference>
<dbReference type="GO" id="GO:0042302">
    <property type="term" value="F:structural constituent of cuticle"/>
    <property type="evidence" value="ECO:0007669"/>
    <property type="project" value="InterPro"/>
</dbReference>
<feature type="signal peptide" evidence="2">
    <location>
        <begin position="1"/>
        <end position="21"/>
    </location>
</feature>
<feature type="compositionally biased region" description="Low complexity" evidence="1">
    <location>
        <begin position="58"/>
        <end position="85"/>
    </location>
</feature>
<dbReference type="InterPro" id="IPR033778">
    <property type="entry name" value="CPCFC"/>
</dbReference>
<dbReference type="KEGG" id="ccin:107271577"/>
<evidence type="ECO:0000313" key="5">
    <source>
        <dbReference type="RefSeq" id="XP_015603235.1"/>
    </source>
</evidence>
<dbReference type="GeneID" id="107271577"/>
<protein>
    <submittedName>
        <fullName evidence="5 6">Uncharacterized protein LOC107271577</fullName>
    </submittedName>
</protein>
<name>A0AAJ7FQG9_CEPCN</name>
<dbReference type="RefSeq" id="XP_015603235.1">
    <property type="nucleotide sequence ID" value="XM_015747749.2"/>
</dbReference>
<proteinExistence type="predicted"/>
<organism evidence="4 5">
    <name type="scientific">Cephus cinctus</name>
    <name type="common">Wheat stem sawfly</name>
    <dbReference type="NCBI Taxonomy" id="211228"/>
    <lineage>
        <taxon>Eukaryota</taxon>
        <taxon>Metazoa</taxon>
        <taxon>Ecdysozoa</taxon>
        <taxon>Arthropoda</taxon>
        <taxon>Hexapoda</taxon>
        <taxon>Insecta</taxon>
        <taxon>Pterygota</taxon>
        <taxon>Neoptera</taxon>
        <taxon>Endopterygota</taxon>
        <taxon>Hymenoptera</taxon>
        <taxon>Cephoidea</taxon>
        <taxon>Cephidae</taxon>
        <taxon>Cephus</taxon>
    </lineage>
</organism>
<feature type="chain" id="PRO_5044708837" evidence="2">
    <location>
        <begin position="22"/>
        <end position="172"/>
    </location>
</feature>
<gene>
    <name evidence="5 6" type="primary">LOC107271577</name>
</gene>
<evidence type="ECO:0000313" key="4">
    <source>
        <dbReference type="Proteomes" id="UP000694920"/>
    </source>
</evidence>
<evidence type="ECO:0000259" key="3">
    <source>
        <dbReference type="Pfam" id="PF17223"/>
    </source>
</evidence>
<dbReference type="RefSeq" id="XP_024944515.1">
    <property type="nucleotide sequence ID" value="XM_025088747.1"/>
</dbReference>
<keyword evidence="4" id="KW-1185">Reference proteome</keyword>
<dbReference type="Pfam" id="PF17223">
    <property type="entry name" value="CPCFC"/>
    <property type="match status" value="3"/>
</dbReference>
<feature type="region of interest" description="Disordered" evidence="1">
    <location>
        <begin position="48"/>
        <end position="97"/>
    </location>
</feature>
<evidence type="ECO:0000256" key="1">
    <source>
        <dbReference type="SAM" id="MobiDB-lite"/>
    </source>
</evidence>
<feature type="domain" description="Cuticle protein CPCFC" evidence="3">
    <location>
        <begin position="98"/>
        <end position="114"/>
    </location>
</feature>
<keyword evidence="2" id="KW-0732">Signal</keyword>
<sequence>MIKRFIQVVLCILALATTLLAKPNGDRYPAGVNPQSCPNYPNCDNAALHSGRASTPSWSPQGGAWAPAGAPAAPWAQPASPWNAPHSAGNPASAGAQYPAGVNPQSCPNYPQCDNAALHGGAPANNDWNEPSSNSWDSWDSWSDPSTAQPAAVAPRYPAGVSQQSCPNYPYC</sequence>
<dbReference type="AlphaFoldDB" id="A0AAJ7FQG9"/>
<reference evidence="5 6" key="1">
    <citation type="submission" date="2025-04" db="UniProtKB">
        <authorList>
            <consortium name="RefSeq"/>
        </authorList>
    </citation>
    <scope>IDENTIFICATION</scope>
</reference>
<accession>A0AAJ7FQG9</accession>
<feature type="compositionally biased region" description="Low complexity" evidence="1">
    <location>
        <begin position="125"/>
        <end position="146"/>
    </location>
</feature>
<evidence type="ECO:0000256" key="2">
    <source>
        <dbReference type="SAM" id="SignalP"/>
    </source>
</evidence>
<feature type="domain" description="Cuticle protein CPCFC" evidence="3">
    <location>
        <begin position="157"/>
        <end position="172"/>
    </location>
</feature>
<feature type="region of interest" description="Disordered" evidence="1">
    <location>
        <begin position="121"/>
        <end position="164"/>
    </location>
</feature>
<evidence type="ECO:0000313" key="6">
    <source>
        <dbReference type="RefSeq" id="XP_024944515.1"/>
    </source>
</evidence>